<dbReference type="AlphaFoldDB" id="A0A1H5P6M8"/>
<evidence type="ECO:0000313" key="3">
    <source>
        <dbReference type="Proteomes" id="UP000199448"/>
    </source>
</evidence>
<feature type="chain" id="PRO_5011604817" evidence="1">
    <location>
        <begin position="23"/>
        <end position="121"/>
    </location>
</feature>
<dbReference type="EMBL" id="FNUG01000009">
    <property type="protein sequence ID" value="SEF09515.1"/>
    <property type="molecule type" value="Genomic_DNA"/>
</dbReference>
<proteinExistence type="predicted"/>
<keyword evidence="1" id="KW-0732">Signal</keyword>
<dbReference type="RefSeq" id="WP_093114141.1">
    <property type="nucleotide sequence ID" value="NZ_FNGG01000009.1"/>
</dbReference>
<evidence type="ECO:0000256" key="1">
    <source>
        <dbReference type="SAM" id="SignalP"/>
    </source>
</evidence>
<protein>
    <submittedName>
        <fullName evidence="2">Uncharacterized protein</fullName>
    </submittedName>
</protein>
<reference evidence="2 3" key="1">
    <citation type="submission" date="2016-10" db="EMBL/GenBank/DDBJ databases">
        <authorList>
            <person name="de Groot N.N."/>
        </authorList>
    </citation>
    <scope>NUCLEOTIDE SEQUENCE [LARGE SCALE GENOMIC DNA]</scope>
    <source>
        <strain evidence="2 3">DSM 23553</strain>
    </source>
</reference>
<accession>A0A1H5P6M8</accession>
<dbReference type="Proteomes" id="UP000199448">
    <property type="component" value="Unassembled WGS sequence"/>
</dbReference>
<gene>
    <name evidence="2" type="ORF">SAMN04488034_10976</name>
</gene>
<feature type="signal peptide" evidence="1">
    <location>
        <begin position="1"/>
        <end position="22"/>
    </location>
</feature>
<sequence length="121" mass="14251">MKKRNTLLVTVLFFITAATSFAQTNWNNWAPLDSKDGIDLQYRFGWYESYDGQKNTELQIKAYNTRNKKVMVNFDKIRFSNGTTDYGGNLLYAHQDSYTFTFRTKGSVDRFTGDWTVEYYE</sequence>
<organism evidence="2 3">
    <name type="scientific">Salinimicrobium catena</name>
    <dbReference type="NCBI Taxonomy" id="390640"/>
    <lineage>
        <taxon>Bacteria</taxon>
        <taxon>Pseudomonadati</taxon>
        <taxon>Bacteroidota</taxon>
        <taxon>Flavobacteriia</taxon>
        <taxon>Flavobacteriales</taxon>
        <taxon>Flavobacteriaceae</taxon>
        <taxon>Salinimicrobium</taxon>
    </lineage>
</organism>
<name>A0A1H5P6M8_9FLAO</name>
<keyword evidence="3" id="KW-1185">Reference proteome</keyword>
<evidence type="ECO:0000313" key="2">
    <source>
        <dbReference type="EMBL" id="SEF09515.1"/>
    </source>
</evidence>